<keyword evidence="4" id="KW-1185">Reference proteome</keyword>
<sequence>MSKKNLTPVATAVGAAFLASAAMHVSAGHADANPFAAEELSSGYNLAANEQDEGDKKKEGRCGEDKKKEGKCGEGKCGEDKKKEGKCGEGKCGEGKKKEGTCGG</sequence>
<organism evidence="3 4">
    <name type="scientific">Microbulbifer halophilus</name>
    <dbReference type="NCBI Taxonomy" id="453963"/>
    <lineage>
        <taxon>Bacteria</taxon>
        <taxon>Pseudomonadati</taxon>
        <taxon>Pseudomonadota</taxon>
        <taxon>Gammaproteobacteria</taxon>
        <taxon>Cellvibrionales</taxon>
        <taxon>Microbulbiferaceae</taxon>
        <taxon>Microbulbifer</taxon>
    </lineage>
</organism>
<evidence type="ECO:0008006" key="5">
    <source>
        <dbReference type="Google" id="ProtNLM"/>
    </source>
</evidence>
<evidence type="ECO:0000256" key="2">
    <source>
        <dbReference type="SAM" id="SignalP"/>
    </source>
</evidence>
<evidence type="ECO:0000313" key="4">
    <source>
        <dbReference type="Proteomes" id="UP001597425"/>
    </source>
</evidence>
<protein>
    <recommendedName>
        <fullName evidence="5">Low-complexity protein</fullName>
    </recommendedName>
</protein>
<evidence type="ECO:0000313" key="3">
    <source>
        <dbReference type="EMBL" id="MFD2310019.1"/>
    </source>
</evidence>
<comment type="caution">
    <text evidence="3">The sequence shown here is derived from an EMBL/GenBank/DDBJ whole genome shotgun (WGS) entry which is preliminary data.</text>
</comment>
<feature type="compositionally biased region" description="Basic and acidic residues" evidence="1">
    <location>
        <begin position="54"/>
        <end position="104"/>
    </location>
</feature>
<feature type="chain" id="PRO_5046008544" description="Low-complexity protein" evidence="2">
    <location>
        <begin position="22"/>
        <end position="104"/>
    </location>
</feature>
<gene>
    <name evidence="3" type="ORF">ACFSKX_06265</name>
</gene>
<proteinExistence type="predicted"/>
<dbReference type="RefSeq" id="WP_265719983.1">
    <property type="nucleotide sequence ID" value="NZ_JAPIVK010000001.1"/>
</dbReference>
<evidence type="ECO:0000256" key="1">
    <source>
        <dbReference type="SAM" id="MobiDB-lite"/>
    </source>
</evidence>
<reference evidence="4" key="1">
    <citation type="journal article" date="2019" name="Int. J. Syst. Evol. Microbiol.">
        <title>The Global Catalogue of Microorganisms (GCM) 10K type strain sequencing project: providing services to taxonomists for standard genome sequencing and annotation.</title>
        <authorList>
            <consortium name="The Broad Institute Genomics Platform"/>
            <consortium name="The Broad Institute Genome Sequencing Center for Infectious Disease"/>
            <person name="Wu L."/>
            <person name="Ma J."/>
        </authorList>
    </citation>
    <scope>NUCLEOTIDE SEQUENCE [LARGE SCALE GENOMIC DNA]</scope>
    <source>
        <strain evidence="4">KCTC 12848</strain>
    </source>
</reference>
<keyword evidence="2" id="KW-0732">Signal</keyword>
<feature type="signal peptide" evidence="2">
    <location>
        <begin position="1"/>
        <end position="21"/>
    </location>
</feature>
<feature type="region of interest" description="Disordered" evidence="1">
    <location>
        <begin position="47"/>
        <end position="104"/>
    </location>
</feature>
<dbReference type="Proteomes" id="UP001597425">
    <property type="component" value="Unassembled WGS sequence"/>
</dbReference>
<dbReference type="EMBL" id="JBHUJD010000006">
    <property type="protein sequence ID" value="MFD2310019.1"/>
    <property type="molecule type" value="Genomic_DNA"/>
</dbReference>
<name>A0ABW5EF48_9GAMM</name>
<accession>A0ABW5EF48</accession>